<organism evidence="1 3">
    <name type="scientific">Parerythrobacter jejuensis</name>
    <dbReference type="NCBI Taxonomy" id="795812"/>
    <lineage>
        <taxon>Bacteria</taxon>
        <taxon>Pseudomonadati</taxon>
        <taxon>Pseudomonadota</taxon>
        <taxon>Alphaproteobacteria</taxon>
        <taxon>Sphingomonadales</taxon>
        <taxon>Erythrobacteraceae</taxon>
        <taxon>Parerythrobacter</taxon>
    </lineage>
</organism>
<dbReference type="OrthoDB" id="1157001at2"/>
<dbReference type="EMBL" id="WTYE01000001">
    <property type="protein sequence ID" value="MXP30398.1"/>
    <property type="molecule type" value="Genomic_DNA"/>
</dbReference>
<protein>
    <submittedName>
        <fullName evidence="1">Phytanoyl-CoA dioxygenase</fullName>
    </submittedName>
</protein>
<dbReference type="Proteomes" id="UP000446786">
    <property type="component" value="Unassembled WGS sequence"/>
</dbReference>
<evidence type="ECO:0000313" key="2">
    <source>
        <dbReference type="EMBL" id="MXP33158.1"/>
    </source>
</evidence>
<keyword evidence="3" id="KW-1185">Reference proteome</keyword>
<evidence type="ECO:0000313" key="1">
    <source>
        <dbReference type="EMBL" id="MXP30398.1"/>
    </source>
</evidence>
<dbReference type="EMBL" id="WTYE01000001">
    <property type="protein sequence ID" value="MXP33158.1"/>
    <property type="molecule type" value="Genomic_DNA"/>
</dbReference>
<keyword evidence="1" id="KW-0223">Dioxygenase</keyword>
<dbReference type="PANTHER" id="PTHR31630">
    <property type="entry name" value="PHYTANOYL-COA DIOXYGENASE-RELATED-RELATED"/>
    <property type="match status" value="1"/>
</dbReference>
<gene>
    <name evidence="1" type="ORF">GRI94_01020</name>
    <name evidence="2" type="ORF">GRI94_15110</name>
</gene>
<dbReference type="InterPro" id="IPR008775">
    <property type="entry name" value="Phytyl_CoA_dOase-like"/>
</dbReference>
<dbReference type="Gene3D" id="2.60.120.620">
    <property type="entry name" value="q2cbj1_9rhob like domain"/>
    <property type="match status" value="1"/>
</dbReference>
<dbReference type="AlphaFoldDB" id="A0A845AU87"/>
<dbReference type="PANTHER" id="PTHR31630:SF6">
    <property type="entry name" value="PHYTANOYL-COA DIOXYGENASE-RELATED"/>
    <property type="match status" value="1"/>
</dbReference>
<name>A0A845AU87_9SPHN</name>
<sequence>MAGHDAQPGRLPEIALLEEFRASLVDNGPALGEMQVRLLLDTLGLGNKQAFEFLSSQRPDRATFLDWVFSIAGTPDPVLLARYHAIARGDPLPAQAESFLHEIEAMPDVLDTSQLSHWDSEGYVVLPEAISAQEAGQASAALWEAINASPDDPASWYRAHTQGIMVPLYQHRALDAARQSRRIHKAFAQLWGDADLWVTTDQAGFNPPEDEGYAFNGSPMHWDVSLVTPIPFATQAVLYLTDTAHDQGAFQCVPGFHKRIETWLDDPANTDPRAADWSDQARTVPGQAGDMVIWRQDLPHGASPNRSAQPRLVQYLNYYSPSLHVQKDWR</sequence>
<dbReference type="GO" id="GO:0016706">
    <property type="term" value="F:2-oxoglutarate-dependent dioxygenase activity"/>
    <property type="evidence" value="ECO:0007669"/>
    <property type="project" value="UniProtKB-ARBA"/>
</dbReference>
<comment type="caution">
    <text evidence="1">The sequence shown here is derived from an EMBL/GenBank/DDBJ whole genome shotgun (WGS) entry which is preliminary data.</text>
</comment>
<dbReference type="RefSeq" id="WP_160777952.1">
    <property type="nucleotide sequence ID" value="NZ_BAAAZF010000001.1"/>
</dbReference>
<evidence type="ECO:0000313" key="3">
    <source>
        <dbReference type="Proteomes" id="UP000446786"/>
    </source>
</evidence>
<proteinExistence type="predicted"/>
<keyword evidence="1" id="KW-0560">Oxidoreductase</keyword>
<accession>A0A845AU87</accession>
<dbReference type="SUPFAM" id="SSF51197">
    <property type="entry name" value="Clavaminate synthase-like"/>
    <property type="match status" value="1"/>
</dbReference>
<dbReference type="Pfam" id="PF05721">
    <property type="entry name" value="PhyH"/>
    <property type="match status" value="1"/>
</dbReference>
<reference evidence="1 3" key="1">
    <citation type="submission" date="2019-12" db="EMBL/GenBank/DDBJ databases">
        <title>Genomic-based taxomic classification of the family Erythrobacteraceae.</title>
        <authorList>
            <person name="Xu L."/>
        </authorList>
    </citation>
    <scope>NUCLEOTIDE SEQUENCE [LARGE SCALE GENOMIC DNA]</scope>
    <source>
        <strain evidence="1 3">JCM 16677</strain>
    </source>
</reference>